<keyword evidence="3 7" id="KW-1133">Transmembrane helix</keyword>
<evidence type="ECO:0000256" key="2">
    <source>
        <dbReference type="ARBA" id="ARBA00022692"/>
    </source>
</evidence>
<dbReference type="InterPro" id="IPR057244">
    <property type="entry name" value="GAIN_B"/>
</dbReference>
<reference evidence="10" key="2">
    <citation type="submission" date="2023-11" db="UniProtKB">
        <authorList>
            <consortium name="WormBaseParasite"/>
        </authorList>
    </citation>
    <scope>IDENTIFICATION</scope>
</reference>
<evidence type="ECO:0000313" key="9">
    <source>
        <dbReference type="Proteomes" id="UP000050795"/>
    </source>
</evidence>
<feature type="region of interest" description="Disordered" evidence="6">
    <location>
        <begin position="38"/>
        <end position="64"/>
    </location>
</feature>
<dbReference type="InterPro" id="IPR052890">
    <property type="entry name" value="SM50_spicule_matrix"/>
</dbReference>
<dbReference type="Pfam" id="PF01825">
    <property type="entry name" value="GPS"/>
    <property type="match status" value="1"/>
</dbReference>
<organism evidence="9 10">
    <name type="scientific">Trichobilharzia regenti</name>
    <name type="common">Nasal bird schistosome</name>
    <dbReference type="NCBI Taxonomy" id="157069"/>
    <lineage>
        <taxon>Eukaryota</taxon>
        <taxon>Metazoa</taxon>
        <taxon>Spiralia</taxon>
        <taxon>Lophotrochozoa</taxon>
        <taxon>Platyhelminthes</taxon>
        <taxon>Trematoda</taxon>
        <taxon>Digenea</taxon>
        <taxon>Strigeidida</taxon>
        <taxon>Schistosomatoidea</taxon>
        <taxon>Schistosomatidae</taxon>
        <taxon>Trichobilharzia</taxon>
    </lineage>
</organism>
<feature type="transmembrane region" description="Helical" evidence="7">
    <location>
        <begin position="2599"/>
        <end position="2624"/>
    </location>
</feature>
<reference evidence="9" key="1">
    <citation type="submission" date="2022-06" db="EMBL/GenBank/DDBJ databases">
        <authorList>
            <person name="Berger JAMES D."/>
            <person name="Berger JAMES D."/>
        </authorList>
    </citation>
    <scope>NUCLEOTIDE SEQUENCE [LARGE SCALE GENOMIC DNA]</scope>
</reference>
<dbReference type="PROSITE" id="PS50221">
    <property type="entry name" value="GAIN_B"/>
    <property type="match status" value="1"/>
</dbReference>
<keyword evidence="9" id="KW-1185">Reference proteome</keyword>
<evidence type="ECO:0000256" key="6">
    <source>
        <dbReference type="SAM" id="MobiDB-lite"/>
    </source>
</evidence>
<comment type="subcellular location">
    <subcellularLocation>
        <location evidence="1">Membrane</location>
    </subcellularLocation>
</comment>
<dbReference type="InterPro" id="IPR046338">
    <property type="entry name" value="GAIN_dom_sf"/>
</dbReference>
<feature type="transmembrane region" description="Helical" evidence="7">
    <location>
        <begin position="2816"/>
        <end position="2838"/>
    </location>
</feature>
<evidence type="ECO:0000256" key="7">
    <source>
        <dbReference type="SAM" id="Phobius"/>
    </source>
</evidence>
<name>A0AA85J778_TRIRE</name>
<dbReference type="Gene3D" id="2.60.120.200">
    <property type="match status" value="2"/>
</dbReference>
<feature type="transmembrane region" description="Helical" evidence="7">
    <location>
        <begin position="2705"/>
        <end position="2726"/>
    </location>
</feature>
<dbReference type="SUPFAM" id="SSF49899">
    <property type="entry name" value="Concanavalin A-like lectins/glucanases"/>
    <property type="match status" value="4"/>
</dbReference>
<dbReference type="WBParaSite" id="TREG1_15260.1">
    <property type="protein sequence ID" value="TREG1_15260.1"/>
    <property type="gene ID" value="TREG1_15260"/>
</dbReference>
<dbReference type="SMART" id="SM00303">
    <property type="entry name" value="GPS"/>
    <property type="match status" value="1"/>
</dbReference>
<dbReference type="InterPro" id="IPR000203">
    <property type="entry name" value="GPS"/>
</dbReference>
<evidence type="ECO:0000256" key="5">
    <source>
        <dbReference type="ARBA" id="ARBA00023157"/>
    </source>
</evidence>
<dbReference type="PANTHER" id="PTHR36148">
    <property type="entry name" value="50 KDA SPICULE MATRIX PROTEIN-RELATED"/>
    <property type="match status" value="1"/>
</dbReference>
<evidence type="ECO:0000313" key="10">
    <source>
        <dbReference type="WBParaSite" id="TREG1_15260.1"/>
    </source>
</evidence>
<feature type="domain" description="GAIN-B" evidence="8">
    <location>
        <begin position="2417"/>
        <end position="2579"/>
    </location>
</feature>
<dbReference type="InterPro" id="IPR013320">
    <property type="entry name" value="ConA-like_dom_sf"/>
</dbReference>
<feature type="transmembrane region" description="Helical" evidence="7">
    <location>
        <begin position="2746"/>
        <end position="2771"/>
    </location>
</feature>
<dbReference type="GO" id="GO:0016020">
    <property type="term" value="C:membrane"/>
    <property type="evidence" value="ECO:0007669"/>
    <property type="project" value="UniProtKB-SubCell"/>
</dbReference>
<sequence>MTTTTIMTTPALTTATTTTPVTTIASTTTPLTTSVTKTTLTTTETTTTPAATTATTTTQETTGAATTPMVTTTTTKVPEITTATAIPMTMTSAATTVTTTTPVTTLNTTTTSATTTVTTAPVTTATTMTPMITTTITKVPEITTATAIPMTMTSAATTVTTTTPVTTLNTTTTSANTTVTTAPVTTATTTTPMITTTITKVPEITTATAIPMTMTSAATTVTTTTPVTTLNTTTTSATTTVTTAPVTTASTTTFMPTTTTTKLPATEPLGTTATTSLNTTVIAVPLTTATTTTSTVMRTTTTPMTTTIVTSPAVMTVTKTPVTTATTTTTSTTKMTTASTLSTTAATITPITTTSIILAPTTTFVSMIPMTTVSTAPVNTLVRSTNLLSTVGNTVDAVLSILTTTTKSPVTTTTTAPSTSVKTTSNVINTTSTTTTAANTTTTTITASTSTNTTAATTTTTTSTSTTSQLGVTSAPLLSTTTATPTTQTSTTPTPTTVPMVTEQIPSFEDNSGPKIVPPPVPLYPLPNEDLVDIRYENTANHYWSFEQDKGISVITDRAPESNILTKSIYERLASFDEKLYRSGPINDDLRNSKKSLFIPLNGTLSDSSIRGPGIEPNKQSVYINSDGSNQSCISLLNSISSERFYFRQCLLDVTQCDYGLSLSIWLQFTTENLNPTEIILTTTPENSNGFALLINGGMLEFRLRSVSTQWTVQVPITKTLNQWTNIGVAWGKSAQNIKIVINGKRVAMKTFYQGDNYVGSNLSPTSILVGCSIDINGKRISSSVNPGMKVAAIALWYWPIQLDEIFGGGLDNYLLTSKVVAEQPVIQPQLNYADYTNEVEELIPSREISKVLNPIYQVADYYNPLLNLTTNYTRNDVKLVVDRSKLKTAYQLVEPDSCFEMDSFDKSVCPGNLTLCSQGLSIGVWIKIPTELNTSSVILDIFEFVNGLTVSVYNNYINIFINTTRGLVVFRVYNVVPKDVWFNLGVAVSDFMNPVVDVYFNGIKMPDDRVLPPTEIPLRKTDNCLQGLILGSSKISRTAAGICLSDFILWYRWLYSFESHFFVGYTRGQLENLHNASYYWTPDPYIHYDSDAQMQVRRKYNYLQPENDYSLTEIPGYSLASIFQSKHAEFPFTQTDYENKSTVPVFGMKPHQYMMLGLRKSSEVVPTNLIWIGRCLHEPSLTACNARGFSMSIWIKLLSVSQNRLRFYFNSGDGGTSSSTMNYFRGISLFTDTSLIGVSVSQFSLTWQLVLDSSSYKVGRWINIGVLWRGDVGLTLLLDGNNFGSMLPNGNKVYKPRESPPYVVLGRFNTDDQSTWLSSSDADYESKQGNGNEAQWEMSHYALGEITYFNRLLSQKEYNQQIGLLGVPHLHDITGNVWFGRYMISPPLSTIRDAVSRNISKPGAIRNSTVPDSVNLLSNPETVQLTDGGSLRLGTFQPNTCPFNLQLCERGLSIGGWYRFGGYFYKPNANQTEPIILFTGAGGNYGLVVSNNGALLGGWLQYEVVQGNNTIRDYWKCVVDGLEIGLQQKNMQWIHLSLIWGTTSTSTESNTVLQLLINGLILMQCNKNTQLAKSTNQEWIDNAIKKSQNLFYETNTHKQSFLLISSKSLIPTEKLTFSVALIVLQPKYLTLNNMMSLIGLEYFELLELRYSTFYWQMNGLLQDLTPNRIQGVNVYQGRDQYDNLKGALCTQGNELSYISFTGDTIEKNGVITNLYDSCLYDPSSCKSFAVGIRLKLIELPRQSGREQEILRTTPIGAVTKSVGLFINLSTDQSELRVEIRGQFSTSKNSVKLTSIYQPGKWINIQIFYYQDRPLTIRVDGDLLASIENGTFIGETNAKLSTQMKMQQSVIVGRGLKLCISSMTLYDTSTGYDLNSVINTPSKSTCYQKIDMFESLQGTIADYNNRENSASQLETFSKPLLTPLITCFQNPDLCSKNGILMSMWIMISGFVNQTGDNITLNNNENVTAIILSTGPPDRPGILLRITGRAQNGKLQLSLIVSIYTEGFLWLIDSVNSIKLGVWTNIAFSWYSTPEDQTGSLEVYIDGIRKHSSTIPNSALNMKVDTNVTSSVYIGSAYYKLRNSTDNATNQVLATGGITNLAYWENSKVISCSKPRRTHKFLRGDCDSNADLPETVTCILMQGCKQTDGSVCTDYTLSNIIRMASQANKLVYPSDFMKILQISTELLMKYNTTDTFSNGSSSINSSSGNDNGYAISLLFSTLRIIRAWPTAFQKLTDVMSPLINSEIAAIKLNIHSSITNLVHILLSSKFKEIWSILINDQKMSYNELLSNLNQILLYISTFNTDNQTNQCYTLLKSLDLDVASYSLNFKLNNNCSTNSSNSLALNVSYQTNYARNNWHSQFKITINPTSIRKSNSVQEQRSNTSITGGLSILTILNRDLQDNEEFMIADIPLKKFNANAQLRQVNLEAKYYTLSNSNSSVPEMNVQRVFFIASPLYSVKFFATNQSEASLSNAVSNGNYNNNLSIRIQYVIPLLKRNKYQSVYYYQTTGRKIWKAYKAERSNDELANQIRCVYWKNGEIQNGEWDTSGCQIVKANLTHVQCECNHLSLFSVAMESEEASYRNPPIWKAWGLASESEMDLVMNIIIMGGNSLSLVCSVLFLITLITVLKKTDMPDMCLTRIGLCICQIGFHATLLIEPLLNNYQITCQVIGFSMNLFSILVSSWLANETISVFKCYVSGKLKMTYCWAWTIGIFLPASLATVPTIISKASSQGGDLLCLPSRESLEFWIMFGSVFAYTIIALLTCMTLTCNIETPAFLSAYILDRLLIRVKKLNSLVLYHTITWSLFAMVIQLTVPYLVFVAFALVSLQGSWNFIIYGLRDRALYKACKGDSKSWKQGFTENVRSETSIKNQLILSKSQSKDDQFSHRGNHDKEDSKDDTQILQRNTTENKAF</sequence>
<dbReference type="PANTHER" id="PTHR36148:SF3">
    <property type="entry name" value="50 KDA SPICULE MATRIX PROTEIN"/>
    <property type="match status" value="1"/>
</dbReference>
<evidence type="ECO:0000256" key="3">
    <source>
        <dbReference type="ARBA" id="ARBA00022989"/>
    </source>
</evidence>
<keyword evidence="2 7" id="KW-0812">Transmembrane</keyword>
<evidence type="ECO:0000256" key="1">
    <source>
        <dbReference type="ARBA" id="ARBA00004370"/>
    </source>
</evidence>
<protein>
    <recommendedName>
        <fullName evidence="8">GAIN-B domain-containing protein</fullName>
    </recommendedName>
</protein>
<evidence type="ECO:0000259" key="8">
    <source>
        <dbReference type="PROSITE" id="PS50221"/>
    </source>
</evidence>
<feature type="transmembrane region" description="Helical" evidence="7">
    <location>
        <begin position="2661"/>
        <end position="2684"/>
    </location>
</feature>
<feature type="compositionally biased region" description="Basic and acidic residues" evidence="6">
    <location>
        <begin position="2878"/>
        <end position="2899"/>
    </location>
</feature>
<keyword evidence="5" id="KW-1015">Disulfide bond</keyword>
<evidence type="ECO:0000256" key="4">
    <source>
        <dbReference type="ARBA" id="ARBA00023136"/>
    </source>
</evidence>
<feature type="region of interest" description="Disordered" evidence="6">
    <location>
        <begin position="480"/>
        <end position="499"/>
    </location>
</feature>
<keyword evidence="4 7" id="KW-0472">Membrane</keyword>
<dbReference type="Gene3D" id="2.60.220.50">
    <property type="match status" value="1"/>
</dbReference>
<feature type="region of interest" description="Disordered" evidence="6">
    <location>
        <begin position="449"/>
        <end position="471"/>
    </location>
</feature>
<feature type="transmembrane region" description="Helical" evidence="7">
    <location>
        <begin position="2792"/>
        <end position="2810"/>
    </location>
</feature>
<dbReference type="Proteomes" id="UP000050795">
    <property type="component" value="Unassembled WGS sequence"/>
</dbReference>
<feature type="region of interest" description="Disordered" evidence="6">
    <location>
        <begin position="2875"/>
        <end position="2912"/>
    </location>
</feature>
<feature type="transmembrane region" description="Helical" evidence="7">
    <location>
        <begin position="2636"/>
        <end position="2655"/>
    </location>
</feature>
<feature type="compositionally biased region" description="Polar residues" evidence="6">
    <location>
        <begin position="2900"/>
        <end position="2912"/>
    </location>
</feature>
<accession>A0AA85J778</accession>
<proteinExistence type="predicted"/>